<feature type="binding site" evidence="2">
    <location>
        <position position="337"/>
    </location>
    <ligand>
        <name>Mg(2+)</name>
        <dbReference type="ChEBI" id="CHEBI:18420"/>
    </ligand>
</feature>
<dbReference type="GO" id="GO:0016151">
    <property type="term" value="F:nickel cation binding"/>
    <property type="evidence" value="ECO:0007669"/>
    <property type="project" value="InterPro"/>
</dbReference>
<dbReference type="GO" id="GO:0016651">
    <property type="term" value="F:oxidoreductase activity, acting on NAD(P)H"/>
    <property type="evidence" value="ECO:0007669"/>
    <property type="project" value="InterPro"/>
</dbReference>
<keyword evidence="2" id="KW-0533">Nickel</keyword>
<keyword evidence="2" id="KW-0408">Iron</keyword>
<dbReference type="Proteomes" id="UP000053462">
    <property type="component" value="Unassembled WGS sequence"/>
</dbReference>
<dbReference type="Pfam" id="PF00346">
    <property type="entry name" value="Complex1_49kDa"/>
    <property type="match status" value="1"/>
</dbReference>
<keyword evidence="5" id="KW-1185">Reference proteome</keyword>
<sequence>MAKTQYYVPVGPIHPALKEPIRVEAMVEGERIVEVDVKRGFAHRGIEYMGMKRNAIQTLYLSERICGICSISHPYAFVIGTEKALGIEAPPRAQYIRTIIGELERIHSHILWLGVVAHEMGFDSLLFWTWKGREKLLDILELITGNRINYSVFMIGGVRRDIKESHVKALRDMINYYRIFTEEMKDVFLSDPVYKARTRGVAQLSKKMALELNVVGPVARAAGIRMDVRQDMPYDAYADIGVRAIVPQDIVGEARGDAYDITMVRLYEIDQSLDIIEYCLDEMPEGKLMAIPNYVALLAKIRRTEGEAIGAHEAPRGEVIHYFRYGNKRDGPLFWKVIAPSYNNINTWKPLLLGAEVADIPIVVAYIDPCMCCNDRLAVVRNEEGRIIDPEALHRKAVEKTERLKRDLGVRE</sequence>
<reference evidence="4 5" key="1">
    <citation type="submission" date="2015-10" db="EMBL/GenBank/DDBJ databases">
        <title>Draft genome sequence of Thermococcus celericrescens strain DSM 17994.</title>
        <authorList>
            <person name="Hong S.-J."/>
            <person name="Park C.-E."/>
            <person name="Shin J.-H."/>
        </authorList>
    </citation>
    <scope>NUCLEOTIDE SEQUENCE [LARGE SCALE GENOMIC DNA]</scope>
    <source>
        <strain evidence="4 5">DSM 17994</strain>
    </source>
</reference>
<keyword evidence="2" id="KW-0460">Magnesium</keyword>
<feature type="binding site" evidence="2">
    <location>
        <position position="69"/>
    </location>
    <ligand>
        <name>Fe cation</name>
        <dbReference type="ChEBI" id="CHEBI:24875"/>
    </ligand>
</feature>
<feature type="binding site" evidence="2">
    <location>
        <position position="370"/>
    </location>
    <ligand>
        <name>Ni(2+)</name>
        <dbReference type="ChEBI" id="CHEBI:49786"/>
    </ligand>
</feature>
<dbReference type="PANTHER" id="PTHR43485">
    <property type="entry name" value="HYDROGENASE-4 COMPONENT G"/>
    <property type="match status" value="1"/>
</dbReference>
<gene>
    <name evidence="4" type="ORF">APY94_07390</name>
</gene>
<dbReference type="SUPFAM" id="SSF56762">
    <property type="entry name" value="HydB/Nqo4-like"/>
    <property type="match status" value="1"/>
</dbReference>
<feature type="binding site" evidence="2">
    <location>
        <position position="66"/>
    </location>
    <ligand>
        <name>Ni(2+)</name>
        <dbReference type="ChEBI" id="CHEBI:49786"/>
    </ligand>
</feature>
<dbReference type="GO" id="GO:0051287">
    <property type="term" value="F:NAD binding"/>
    <property type="evidence" value="ECO:0007669"/>
    <property type="project" value="InterPro"/>
</dbReference>
<dbReference type="InterPro" id="IPR001135">
    <property type="entry name" value="NADH_Q_OxRdtase_suD"/>
</dbReference>
<evidence type="ECO:0000313" key="4">
    <source>
        <dbReference type="EMBL" id="KUH33084.1"/>
    </source>
</evidence>
<feature type="binding site" evidence="2">
    <location>
        <position position="373"/>
    </location>
    <ligand>
        <name>Fe cation</name>
        <dbReference type="ChEBI" id="CHEBI:24875"/>
    </ligand>
</feature>
<dbReference type="InterPro" id="IPR001501">
    <property type="entry name" value="Ni-dep_hyd_lsu"/>
</dbReference>
<dbReference type="EMBL" id="LLYW01000025">
    <property type="protein sequence ID" value="KUH33084.1"/>
    <property type="molecule type" value="Genomic_DNA"/>
</dbReference>
<dbReference type="OrthoDB" id="43567at2157"/>
<dbReference type="InterPro" id="IPR029014">
    <property type="entry name" value="NiFe-Hase_large"/>
</dbReference>
<comment type="cofactor">
    <cofactor evidence="2">
        <name>Fe cation</name>
        <dbReference type="ChEBI" id="CHEBI:24875"/>
    </cofactor>
</comment>
<keyword evidence="2" id="KW-0479">Metal-binding</keyword>
<organism evidence="4 5">
    <name type="scientific">Thermococcus celericrescens</name>
    <dbReference type="NCBI Taxonomy" id="227598"/>
    <lineage>
        <taxon>Archaea</taxon>
        <taxon>Methanobacteriati</taxon>
        <taxon>Methanobacteriota</taxon>
        <taxon>Thermococci</taxon>
        <taxon>Thermococcales</taxon>
        <taxon>Thermococcaceae</taxon>
        <taxon>Thermococcus</taxon>
    </lineage>
</organism>
<evidence type="ECO:0000256" key="1">
    <source>
        <dbReference type="ARBA" id="ARBA00023002"/>
    </source>
</evidence>
<dbReference type="InterPro" id="IPR052197">
    <property type="entry name" value="ComplexI_49kDa-like"/>
</dbReference>
<comment type="cofactor">
    <cofactor evidence="2">
        <name>Ni(2+)</name>
        <dbReference type="ChEBI" id="CHEBI:49786"/>
    </cofactor>
</comment>
<protein>
    <submittedName>
        <fullName evidence="4">NADH dehydrogenase</fullName>
    </submittedName>
</protein>
<name>A0A117ITH8_9EURY</name>
<dbReference type="AlphaFoldDB" id="A0A117ITH8"/>
<comment type="caution">
    <text evidence="4">The sequence shown here is derived from an EMBL/GenBank/DDBJ whole genome shotgun (WGS) entry which is preliminary data.</text>
</comment>
<feature type="domain" description="NADH-quinone oxidoreductase subunit D" evidence="3">
    <location>
        <begin position="120"/>
        <end position="376"/>
    </location>
</feature>
<proteinExistence type="predicted"/>
<dbReference type="STRING" id="227598.APY94_07390"/>
<dbReference type="Gene3D" id="1.10.645.10">
    <property type="entry name" value="Cytochrome-c3 Hydrogenase, chain B"/>
    <property type="match status" value="1"/>
</dbReference>
<keyword evidence="1" id="KW-0560">Oxidoreductase</keyword>
<dbReference type="PANTHER" id="PTHR43485:SF1">
    <property type="entry name" value="FORMATE HYDROGENLYASE SUBUNIT 5-RELATED"/>
    <property type="match status" value="1"/>
</dbReference>
<dbReference type="GO" id="GO:0048038">
    <property type="term" value="F:quinone binding"/>
    <property type="evidence" value="ECO:0007669"/>
    <property type="project" value="InterPro"/>
</dbReference>
<evidence type="ECO:0000259" key="3">
    <source>
        <dbReference type="Pfam" id="PF00346"/>
    </source>
</evidence>
<evidence type="ECO:0000256" key="2">
    <source>
        <dbReference type="PIRSR" id="PIRSR601501-1"/>
    </source>
</evidence>
<dbReference type="InterPro" id="IPR018194">
    <property type="entry name" value="Ni-dep_hyd_lsu_Ni_BS"/>
</dbReference>
<feature type="binding site" evidence="2">
    <location>
        <position position="47"/>
    </location>
    <ligand>
        <name>Mg(2+)</name>
        <dbReference type="ChEBI" id="CHEBI:18420"/>
    </ligand>
</feature>
<accession>A0A117ITH8</accession>
<evidence type="ECO:0000313" key="5">
    <source>
        <dbReference type="Proteomes" id="UP000053462"/>
    </source>
</evidence>
<dbReference type="Pfam" id="PF00374">
    <property type="entry name" value="NiFeSe_Hases"/>
    <property type="match status" value="1"/>
</dbReference>
<dbReference type="PROSITE" id="PS00507">
    <property type="entry name" value="NI_HGENASE_L_1"/>
    <property type="match status" value="1"/>
</dbReference>
<dbReference type="GO" id="GO:0008901">
    <property type="term" value="F:ferredoxin hydrogenase activity"/>
    <property type="evidence" value="ECO:0007669"/>
    <property type="project" value="InterPro"/>
</dbReference>
<dbReference type="RefSeq" id="WP_058939018.1">
    <property type="nucleotide sequence ID" value="NZ_LLYW01000025.1"/>
</dbReference>
<feature type="binding site" evidence="2">
    <location>
        <position position="69"/>
    </location>
    <ligand>
        <name>Ni(2+)</name>
        <dbReference type="ChEBI" id="CHEBI:49786"/>
    </ligand>
</feature>